<evidence type="ECO:0000313" key="4">
    <source>
        <dbReference type="Proteomes" id="UP000189857"/>
    </source>
</evidence>
<dbReference type="Gene3D" id="3.40.10.10">
    <property type="entry name" value="DNA Methylphosphotriester Repair Domain"/>
    <property type="match status" value="1"/>
</dbReference>
<reference evidence="3 4" key="1">
    <citation type="submission" date="2017-02" db="EMBL/GenBank/DDBJ databases">
        <authorList>
            <person name="Peterson S.W."/>
        </authorList>
    </citation>
    <scope>NUCLEOTIDE SEQUENCE [LARGE SCALE GENOMIC DNA]</scope>
    <source>
        <strain evidence="3 4">ATCC 17233</strain>
    </source>
</reference>
<dbReference type="SUPFAM" id="SSF57884">
    <property type="entry name" value="Ada DNA repair protein, N-terminal domain (N-Ada 10)"/>
    <property type="match status" value="1"/>
</dbReference>
<dbReference type="InterPro" id="IPR035451">
    <property type="entry name" value="Ada-like_dom_sf"/>
</dbReference>
<sequence length="362" mass="40932">MRIIKRIIVYLIILIIMGGVILLSGSDLFGKKEKPEKPHTTEVNVTEATTVVDKAVVTETPSTESQDIVASGSDAENTPDGISKMMEMGTEETTEEIAVFDYKEVPAYSGMPYVTVNDNEPFFTEEEMKTENTFLEFSELDSLGRVGVASSCLNKTMMPTEPRGEIGDIKPSGWHTIKYEGYIADRYLYNRCHLIGYQLCGDNSDIRNFMTGTRSFNVDGMEPFENQVAEFIKNTNYNVLYRVTPVFEDNNLVASGVLLEAVSLESGIKPKKERELCFSVFVYNVQENIEIDYATGDSKVINSHISKTNHDCDYIVNKKSKKFHKPDCDSVKDMEDRNKTYFTGDREKLIEEGYKPCKRCDP</sequence>
<evidence type="ECO:0000313" key="3">
    <source>
        <dbReference type="EMBL" id="SJZ96453.1"/>
    </source>
</evidence>
<dbReference type="Gene3D" id="3.40.570.10">
    <property type="entry name" value="Extracellular Endonuclease, subunit A"/>
    <property type="match status" value="1"/>
</dbReference>
<keyword evidence="4" id="KW-1185">Reference proteome</keyword>
<dbReference type="Pfam" id="PF13930">
    <property type="entry name" value="Endonuclea_NS_2"/>
    <property type="match status" value="1"/>
</dbReference>
<evidence type="ECO:0000259" key="2">
    <source>
        <dbReference type="Pfam" id="PF13930"/>
    </source>
</evidence>
<dbReference type="EMBL" id="FUXA01000015">
    <property type="protein sequence ID" value="SJZ96453.1"/>
    <property type="molecule type" value="Genomic_DNA"/>
</dbReference>
<accession>A0A1T4PY79</accession>
<protein>
    <submittedName>
        <fullName evidence="3">DNA-entry nuclease</fullName>
    </submittedName>
</protein>
<feature type="domain" description="Type VII secretion system protein EssD-like" evidence="2">
    <location>
        <begin position="138"/>
        <end position="261"/>
    </location>
</feature>
<name>A0A1T4PY79_9FIRM</name>
<dbReference type="Proteomes" id="UP000189857">
    <property type="component" value="Unassembled WGS sequence"/>
</dbReference>
<keyword evidence="1" id="KW-0472">Membrane</keyword>
<dbReference type="AlphaFoldDB" id="A0A1T4PY79"/>
<dbReference type="InterPro" id="IPR044927">
    <property type="entry name" value="Endonuclea_NS_2"/>
</dbReference>
<organism evidence="3 4">
    <name type="scientific">Eubacterium ruminantium</name>
    <dbReference type="NCBI Taxonomy" id="42322"/>
    <lineage>
        <taxon>Bacteria</taxon>
        <taxon>Bacillati</taxon>
        <taxon>Bacillota</taxon>
        <taxon>Clostridia</taxon>
        <taxon>Eubacteriales</taxon>
        <taxon>Eubacteriaceae</taxon>
        <taxon>Eubacterium</taxon>
    </lineage>
</organism>
<keyword evidence="1" id="KW-0812">Transmembrane</keyword>
<dbReference type="OrthoDB" id="9783680at2"/>
<proteinExistence type="predicted"/>
<gene>
    <name evidence="3" type="ORF">SAMN02745110_02179</name>
</gene>
<dbReference type="InterPro" id="IPR044929">
    <property type="entry name" value="DNA/RNA_non-sp_Endonuclease_sf"/>
</dbReference>
<feature type="transmembrane region" description="Helical" evidence="1">
    <location>
        <begin position="7"/>
        <end position="25"/>
    </location>
</feature>
<evidence type="ECO:0000256" key="1">
    <source>
        <dbReference type="SAM" id="Phobius"/>
    </source>
</evidence>
<dbReference type="RefSeq" id="WP_090168688.1">
    <property type="nucleotide sequence ID" value="NZ_FNHR01000014.1"/>
</dbReference>
<keyword evidence="1" id="KW-1133">Transmembrane helix</keyword>